<dbReference type="Pfam" id="PF02816">
    <property type="entry name" value="Alpha_kinase"/>
    <property type="match status" value="1"/>
</dbReference>
<reference evidence="7 8" key="1">
    <citation type="submission" date="2020-06" db="EMBL/GenBank/DDBJ databases">
        <authorList>
            <person name="Li R."/>
            <person name="Bekaert M."/>
        </authorList>
    </citation>
    <scope>NUCLEOTIDE SEQUENCE [LARGE SCALE GENOMIC DNA]</scope>
    <source>
        <strain evidence="8">wild</strain>
    </source>
</reference>
<dbReference type="InterPro" id="IPR051852">
    <property type="entry name" value="Alpha-type_PK"/>
</dbReference>
<evidence type="ECO:0000256" key="3">
    <source>
        <dbReference type="ARBA" id="ARBA00022741"/>
    </source>
</evidence>
<dbReference type="InterPro" id="IPR011009">
    <property type="entry name" value="Kinase-like_dom_sf"/>
</dbReference>
<dbReference type="InterPro" id="IPR004166">
    <property type="entry name" value="a-kinase_dom"/>
</dbReference>
<evidence type="ECO:0000313" key="8">
    <source>
        <dbReference type="Proteomes" id="UP000507470"/>
    </source>
</evidence>
<dbReference type="AlphaFoldDB" id="A0A6J8BMH9"/>
<dbReference type="OrthoDB" id="44277at2759"/>
<dbReference type="PANTHER" id="PTHR45992:SF11">
    <property type="entry name" value="ALPHA-TYPE PROTEIN KINASE DOMAIN-CONTAINING PROTEIN"/>
    <property type="match status" value="1"/>
</dbReference>
<dbReference type="Gene3D" id="3.20.200.10">
    <property type="entry name" value="MHCK/EF2 kinase"/>
    <property type="match status" value="1"/>
</dbReference>
<dbReference type="SUPFAM" id="SSF56112">
    <property type="entry name" value="Protein kinase-like (PK-like)"/>
    <property type="match status" value="1"/>
</dbReference>
<evidence type="ECO:0000256" key="2">
    <source>
        <dbReference type="ARBA" id="ARBA00022679"/>
    </source>
</evidence>
<feature type="domain" description="Alpha-type protein kinase" evidence="6">
    <location>
        <begin position="1"/>
        <end position="283"/>
    </location>
</feature>
<accession>A0A6J8BMH9</accession>
<protein>
    <recommendedName>
        <fullName evidence="6">Alpha-type protein kinase domain-containing protein</fullName>
    </recommendedName>
</protein>
<dbReference type="GO" id="GO:0005524">
    <property type="term" value="F:ATP binding"/>
    <property type="evidence" value="ECO:0007669"/>
    <property type="project" value="UniProtKB-KW"/>
</dbReference>
<proteinExistence type="predicted"/>
<keyword evidence="8" id="KW-1185">Reference proteome</keyword>
<keyword evidence="3" id="KW-0547">Nucleotide-binding</keyword>
<dbReference type="EMBL" id="CACVKT020003653">
    <property type="protein sequence ID" value="CAC5384826.1"/>
    <property type="molecule type" value="Genomic_DNA"/>
</dbReference>
<keyword evidence="1" id="KW-0723">Serine/threonine-protein kinase</keyword>
<name>A0A6J8BMH9_MYTCO</name>
<dbReference type="SMART" id="SM00811">
    <property type="entry name" value="Alpha_kinase"/>
    <property type="match status" value="1"/>
</dbReference>
<organism evidence="7 8">
    <name type="scientific">Mytilus coruscus</name>
    <name type="common">Sea mussel</name>
    <dbReference type="NCBI Taxonomy" id="42192"/>
    <lineage>
        <taxon>Eukaryota</taxon>
        <taxon>Metazoa</taxon>
        <taxon>Spiralia</taxon>
        <taxon>Lophotrochozoa</taxon>
        <taxon>Mollusca</taxon>
        <taxon>Bivalvia</taxon>
        <taxon>Autobranchia</taxon>
        <taxon>Pteriomorphia</taxon>
        <taxon>Mytilida</taxon>
        <taxon>Mytiloidea</taxon>
        <taxon>Mytilidae</taxon>
        <taxon>Mytilinae</taxon>
        <taxon>Mytilus</taxon>
    </lineage>
</organism>
<keyword evidence="2" id="KW-0808">Transferase</keyword>
<dbReference type="GO" id="GO:0004674">
    <property type="term" value="F:protein serine/threonine kinase activity"/>
    <property type="evidence" value="ECO:0007669"/>
    <property type="project" value="UniProtKB-KW"/>
</dbReference>
<sequence>MGNNYSGGMNSTDHSISSDEREIRRWSSFEYYLFKCGRSRLVYKGISFESKRIYEIEESTDENLHGKGTKIKNNREQTTDNMHNSYWSKRKCVVKTATNDDLMMNDKSNTESQWFRKMFITGNDNVSLFRKELNMDTEKKLGIAFAKSYLAQIDNMSSVWNPICYYFCRYKSRFSMDDIVLIEDRIDGSFRNFIFVDGTCEDDCPPILNAFLHFTYHQSEGKLVMCDFQGAEEESKILHLTLPTVHSIERSFGPKDQGEEGIKEVFSNHKCNELCRKDWMKPENKNQH</sequence>
<evidence type="ECO:0000313" key="7">
    <source>
        <dbReference type="EMBL" id="CAC5384826.1"/>
    </source>
</evidence>
<keyword evidence="5" id="KW-0067">ATP-binding</keyword>
<evidence type="ECO:0000256" key="1">
    <source>
        <dbReference type="ARBA" id="ARBA00022527"/>
    </source>
</evidence>
<dbReference type="CDD" id="cd04515">
    <property type="entry name" value="Alpha_kinase"/>
    <property type="match status" value="1"/>
</dbReference>
<evidence type="ECO:0000256" key="5">
    <source>
        <dbReference type="ARBA" id="ARBA00022840"/>
    </source>
</evidence>
<dbReference type="PROSITE" id="PS51158">
    <property type="entry name" value="ALPHA_KINASE"/>
    <property type="match status" value="1"/>
</dbReference>
<evidence type="ECO:0000256" key="4">
    <source>
        <dbReference type="ARBA" id="ARBA00022777"/>
    </source>
</evidence>
<keyword evidence="4" id="KW-0418">Kinase</keyword>
<dbReference type="PANTHER" id="PTHR45992">
    <property type="entry name" value="EUKARYOTIC ELONGATION FACTOR 2 KINASE-RELATED"/>
    <property type="match status" value="1"/>
</dbReference>
<gene>
    <name evidence="7" type="ORF">MCOR_20436</name>
</gene>
<dbReference type="Proteomes" id="UP000507470">
    <property type="component" value="Unassembled WGS sequence"/>
</dbReference>
<evidence type="ECO:0000259" key="6">
    <source>
        <dbReference type="PROSITE" id="PS51158"/>
    </source>
</evidence>